<evidence type="ECO:0000256" key="6">
    <source>
        <dbReference type="ARBA" id="ARBA00023026"/>
    </source>
</evidence>
<evidence type="ECO:0000256" key="3">
    <source>
        <dbReference type="ARBA" id="ARBA00010400"/>
    </source>
</evidence>
<sequence>MPSEAVSAMSTLSARYDDGALHKMIQAAKNTRNLATKLKTEQMEHWLKVGKDPDDVFHLFKLDKTGDKLFSSRDFTAWTKYVDDFNAKHPEEPASITPTLMNYYSEDVLFKMAEAA</sequence>
<dbReference type="GO" id="GO:0043657">
    <property type="term" value="C:host cell"/>
    <property type="evidence" value="ECO:0007669"/>
    <property type="project" value="UniProtKB-SubCell"/>
</dbReference>
<keyword evidence="6" id="KW-0843">Virulence</keyword>
<name>A0A225UHU1_9STRA</name>
<protein>
    <submittedName>
        <fullName evidence="8">Avirulence (Avh) protein</fullName>
    </submittedName>
</protein>
<dbReference type="Pfam" id="PF22748">
    <property type="entry name" value="PexRD54_WY"/>
    <property type="match status" value="1"/>
</dbReference>
<feature type="domain" description="RxLR effector PexRD54 WY" evidence="7">
    <location>
        <begin position="41"/>
        <end position="82"/>
    </location>
</feature>
<evidence type="ECO:0000256" key="5">
    <source>
        <dbReference type="ARBA" id="ARBA00022729"/>
    </source>
</evidence>
<dbReference type="Proteomes" id="UP000198211">
    <property type="component" value="Unassembled WGS sequence"/>
</dbReference>
<comment type="subcellular location">
    <subcellularLocation>
        <location evidence="1">Host cell</location>
    </subcellularLocation>
    <subcellularLocation>
        <location evidence="2">Secreted</location>
    </subcellularLocation>
</comment>
<keyword evidence="5" id="KW-0732">Signal</keyword>
<gene>
    <name evidence="8" type="ORF">PHMEG_00038255</name>
</gene>
<evidence type="ECO:0000256" key="1">
    <source>
        <dbReference type="ARBA" id="ARBA00004340"/>
    </source>
</evidence>
<dbReference type="GO" id="GO:0005576">
    <property type="term" value="C:extracellular region"/>
    <property type="evidence" value="ECO:0007669"/>
    <property type="project" value="UniProtKB-SubCell"/>
</dbReference>
<evidence type="ECO:0000256" key="2">
    <source>
        <dbReference type="ARBA" id="ARBA00004613"/>
    </source>
</evidence>
<dbReference type="OrthoDB" id="88607at2759"/>
<reference evidence="9" key="1">
    <citation type="submission" date="2017-03" db="EMBL/GenBank/DDBJ databases">
        <title>Phytopthora megakarya and P. palmivora, two closely related causual agents of cacao black pod achieved similar genome size and gene model numbers by different mechanisms.</title>
        <authorList>
            <person name="Ali S."/>
            <person name="Shao J."/>
            <person name="Larry D.J."/>
            <person name="Kronmiller B."/>
            <person name="Shen D."/>
            <person name="Strem M.D."/>
            <person name="Melnick R.L."/>
            <person name="Guiltinan M.J."/>
            <person name="Tyler B.M."/>
            <person name="Meinhardt L.W."/>
            <person name="Bailey B.A."/>
        </authorList>
    </citation>
    <scope>NUCLEOTIDE SEQUENCE [LARGE SCALE GENOMIC DNA]</scope>
    <source>
        <strain evidence="9">zdho120</strain>
    </source>
</reference>
<accession>A0A225UHU1</accession>
<comment type="similarity">
    <text evidence="3">Belongs to the RxLR effector family.</text>
</comment>
<organism evidence="8 9">
    <name type="scientific">Phytophthora megakarya</name>
    <dbReference type="NCBI Taxonomy" id="4795"/>
    <lineage>
        <taxon>Eukaryota</taxon>
        <taxon>Sar</taxon>
        <taxon>Stramenopiles</taxon>
        <taxon>Oomycota</taxon>
        <taxon>Peronosporomycetes</taxon>
        <taxon>Peronosporales</taxon>
        <taxon>Peronosporaceae</taxon>
        <taxon>Phytophthora</taxon>
    </lineage>
</organism>
<keyword evidence="4" id="KW-0964">Secreted</keyword>
<dbReference type="InterPro" id="IPR054463">
    <property type="entry name" value="PexRD54_WY"/>
</dbReference>
<evidence type="ECO:0000313" key="9">
    <source>
        <dbReference type="Proteomes" id="UP000198211"/>
    </source>
</evidence>
<comment type="caution">
    <text evidence="8">The sequence shown here is derived from an EMBL/GenBank/DDBJ whole genome shotgun (WGS) entry which is preliminary data.</text>
</comment>
<keyword evidence="9" id="KW-1185">Reference proteome</keyword>
<proteinExistence type="inferred from homology"/>
<dbReference type="EMBL" id="NBNE01017616">
    <property type="protein sequence ID" value="OWY92654.1"/>
    <property type="molecule type" value="Genomic_DNA"/>
</dbReference>
<evidence type="ECO:0000313" key="8">
    <source>
        <dbReference type="EMBL" id="OWY92654.1"/>
    </source>
</evidence>
<dbReference type="AlphaFoldDB" id="A0A225UHU1"/>
<evidence type="ECO:0000256" key="4">
    <source>
        <dbReference type="ARBA" id="ARBA00022525"/>
    </source>
</evidence>
<evidence type="ECO:0000259" key="7">
    <source>
        <dbReference type="Pfam" id="PF22748"/>
    </source>
</evidence>